<gene>
    <name evidence="2" type="ORF">CYME_CMJ020C</name>
</gene>
<dbReference type="Proteomes" id="UP000007014">
    <property type="component" value="Chromosome 10"/>
</dbReference>
<evidence type="ECO:0000259" key="1">
    <source>
        <dbReference type="PROSITE" id="PS51707"/>
    </source>
</evidence>
<dbReference type="RefSeq" id="XP_005534777.1">
    <property type="nucleotide sequence ID" value="XM_005534720.1"/>
</dbReference>
<reference evidence="2 3" key="2">
    <citation type="journal article" date="2007" name="BMC Biol.">
        <title>A 100%-complete sequence reveals unusually simple genomic features in the hot-spring red alga Cyanidioschyzon merolae.</title>
        <authorList>
            <person name="Nozaki H."/>
            <person name="Takano H."/>
            <person name="Misumi O."/>
            <person name="Terasawa K."/>
            <person name="Matsuzaki M."/>
            <person name="Maruyama S."/>
            <person name="Nishida K."/>
            <person name="Yagisawa F."/>
            <person name="Yoshida Y."/>
            <person name="Fujiwara T."/>
            <person name="Takio S."/>
            <person name="Tamura K."/>
            <person name="Chung S.J."/>
            <person name="Nakamura S."/>
            <person name="Kuroiwa H."/>
            <person name="Tanaka K."/>
            <person name="Sato N."/>
            <person name="Kuroiwa T."/>
        </authorList>
    </citation>
    <scope>NUCLEOTIDE SEQUENCE [LARGE SCALE GENOMIC DNA]</scope>
    <source>
        <strain evidence="2 3">10D</strain>
    </source>
</reference>
<dbReference type="GO" id="GO:0016462">
    <property type="term" value="F:pyrophosphatase activity"/>
    <property type="evidence" value="ECO:0007669"/>
    <property type="project" value="UniProtKB-ARBA"/>
</dbReference>
<sequence length="220" mass="25064">MMLFVPAARPFLGRTTFRWSPPPRVHTLKLDSKISVLLGSSAPRMQHGGVNRAANRETERKFLVHADQVRRLLCTSQGTHLAQGYLCSEPDRTVRVRVAGMSGFLTIKGRTHGCTRAEYEYPIPVEDARELLNTLCVQPLIEKVRYRIPAKEAGLVWEIDEFLGDNAPLILAEIELPTPETAFERPTWLADEVTLDERYYNSALQKRPYRVWGTETDDSR</sequence>
<dbReference type="InterPro" id="IPR033469">
    <property type="entry name" value="CYTH-like_dom_sf"/>
</dbReference>
<dbReference type="HOGENOM" id="CLU_109545_1_0_1"/>
<name>M1V573_CYAM1</name>
<dbReference type="Pfam" id="PF01928">
    <property type="entry name" value="CYTH"/>
    <property type="match status" value="1"/>
</dbReference>
<dbReference type="EMBL" id="AP006492">
    <property type="protein sequence ID" value="BAM80170.1"/>
    <property type="molecule type" value="Genomic_DNA"/>
</dbReference>
<reference evidence="2 3" key="1">
    <citation type="journal article" date="2004" name="Nature">
        <title>Genome sequence of the ultrasmall unicellular red alga Cyanidioschyzon merolae 10D.</title>
        <authorList>
            <person name="Matsuzaki M."/>
            <person name="Misumi O."/>
            <person name="Shin-i T."/>
            <person name="Maruyama S."/>
            <person name="Takahara M."/>
            <person name="Miyagishima S."/>
            <person name="Mori T."/>
            <person name="Nishida K."/>
            <person name="Yagisawa F."/>
            <person name="Nishida K."/>
            <person name="Yoshida Y."/>
            <person name="Nishimura Y."/>
            <person name="Nakao S."/>
            <person name="Kobayashi T."/>
            <person name="Momoyama Y."/>
            <person name="Higashiyama T."/>
            <person name="Minoda A."/>
            <person name="Sano M."/>
            <person name="Nomoto H."/>
            <person name="Oishi K."/>
            <person name="Hayashi H."/>
            <person name="Ohta F."/>
            <person name="Nishizaka S."/>
            <person name="Haga S."/>
            <person name="Miura S."/>
            <person name="Morishita T."/>
            <person name="Kabeya Y."/>
            <person name="Terasawa K."/>
            <person name="Suzuki Y."/>
            <person name="Ishii Y."/>
            <person name="Asakawa S."/>
            <person name="Takano H."/>
            <person name="Ohta N."/>
            <person name="Kuroiwa H."/>
            <person name="Tanaka K."/>
            <person name="Shimizu N."/>
            <person name="Sugano S."/>
            <person name="Sato N."/>
            <person name="Nozaki H."/>
            <person name="Ogasawara N."/>
            <person name="Kohara Y."/>
            <person name="Kuroiwa T."/>
        </authorList>
    </citation>
    <scope>NUCLEOTIDE SEQUENCE [LARGE SCALE GENOMIC DNA]</scope>
    <source>
        <strain evidence="2 3">10D</strain>
    </source>
</reference>
<dbReference type="Gramene" id="CMJ020CT">
    <property type="protein sequence ID" value="CMJ020CT"/>
    <property type="gene ID" value="CMJ020C"/>
</dbReference>
<proteinExistence type="predicted"/>
<feature type="domain" description="CYTH" evidence="1">
    <location>
        <begin position="55"/>
        <end position="206"/>
    </location>
</feature>
<dbReference type="InterPro" id="IPR012042">
    <property type="entry name" value="NeuTTM/CthTTM-like"/>
</dbReference>
<dbReference type="SUPFAM" id="SSF55154">
    <property type="entry name" value="CYTH-like phosphatases"/>
    <property type="match status" value="1"/>
</dbReference>
<evidence type="ECO:0000313" key="2">
    <source>
        <dbReference type="EMBL" id="BAM80170.1"/>
    </source>
</evidence>
<evidence type="ECO:0000313" key="3">
    <source>
        <dbReference type="Proteomes" id="UP000007014"/>
    </source>
</evidence>
<keyword evidence="3" id="KW-1185">Reference proteome</keyword>
<dbReference type="KEGG" id="cme:CYME_CMJ020C"/>
<dbReference type="eggNOG" id="ENOG502S42F">
    <property type="taxonomic scope" value="Eukaryota"/>
</dbReference>
<dbReference type="CDD" id="cd07891">
    <property type="entry name" value="CYTH-like_CthTTM-like_1"/>
    <property type="match status" value="1"/>
</dbReference>
<organism evidence="2 3">
    <name type="scientific">Cyanidioschyzon merolae (strain NIES-3377 / 10D)</name>
    <name type="common">Unicellular red alga</name>
    <dbReference type="NCBI Taxonomy" id="280699"/>
    <lineage>
        <taxon>Eukaryota</taxon>
        <taxon>Rhodophyta</taxon>
        <taxon>Bangiophyceae</taxon>
        <taxon>Cyanidiales</taxon>
        <taxon>Cyanidiaceae</taxon>
        <taxon>Cyanidioschyzon</taxon>
    </lineage>
</organism>
<dbReference type="AlphaFoldDB" id="M1V573"/>
<dbReference type="SMART" id="SM01118">
    <property type="entry name" value="CYTH"/>
    <property type="match status" value="1"/>
</dbReference>
<dbReference type="PANTHER" id="PTHR40114:SF1">
    <property type="entry name" value="SLR0698 PROTEIN"/>
    <property type="match status" value="1"/>
</dbReference>
<dbReference type="Gene3D" id="2.40.320.10">
    <property type="entry name" value="Hypothetical Protein Pfu-838710-001"/>
    <property type="match status" value="1"/>
</dbReference>
<dbReference type="OMA" id="WEVDEFF"/>
<dbReference type="GeneID" id="16994120"/>
<dbReference type="InterPro" id="IPR023577">
    <property type="entry name" value="CYTH_domain"/>
</dbReference>
<protein>
    <recommendedName>
        <fullName evidence="1">CYTH domain-containing protein</fullName>
    </recommendedName>
</protein>
<dbReference type="PANTHER" id="PTHR40114">
    <property type="entry name" value="SLR0698 PROTEIN"/>
    <property type="match status" value="1"/>
</dbReference>
<dbReference type="PROSITE" id="PS51707">
    <property type="entry name" value="CYTH"/>
    <property type="match status" value="1"/>
</dbReference>
<accession>M1V573</accession>
<dbReference type="OrthoDB" id="2988at2759"/>